<dbReference type="EMBL" id="BAAANN010000016">
    <property type="protein sequence ID" value="GAA1965368.1"/>
    <property type="molecule type" value="Genomic_DNA"/>
</dbReference>
<dbReference type="Gene3D" id="2.115.10.20">
    <property type="entry name" value="Glycosyl hydrolase domain, family 43"/>
    <property type="match status" value="1"/>
</dbReference>
<evidence type="ECO:0000313" key="4">
    <source>
        <dbReference type="EMBL" id="GAA1965368.1"/>
    </source>
</evidence>
<dbReference type="SUPFAM" id="SSF75005">
    <property type="entry name" value="Arabinanase/levansucrase/invertase"/>
    <property type="match status" value="1"/>
</dbReference>
<name>A0ABP5CMI5_9PSEU</name>
<comment type="caution">
    <text evidence="4">The sequence shown here is derived from an EMBL/GenBank/DDBJ whole genome shotgun (WGS) entry which is preliminary data.</text>
</comment>
<keyword evidence="5" id="KW-1185">Reference proteome</keyword>
<dbReference type="GO" id="GO:0016787">
    <property type="term" value="F:hydrolase activity"/>
    <property type="evidence" value="ECO:0007669"/>
    <property type="project" value="UniProtKB-KW"/>
</dbReference>
<protein>
    <submittedName>
        <fullName evidence="4">Glycoside hydrolase family 130 protein</fullName>
    </submittedName>
</protein>
<keyword evidence="1" id="KW-0328">Glycosyltransferase</keyword>
<dbReference type="InterPro" id="IPR007184">
    <property type="entry name" value="Mannoside_phosphorylase"/>
</dbReference>
<dbReference type="Pfam" id="PF04041">
    <property type="entry name" value="Glyco_hydro_130"/>
    <property type="match status" value="1"/>
</dbReference>
<gene>
    <name evidence="4" type="ORF">GCM10009754_41810</name>
</gene>
<evidence type="ECO:0000313" key="5">
    <source>
        <dbReference type="Proteomes" id="UP001501116"/>
    </source>
</evidence>
<dbReference type="InterPro" id="IPR023296">
    <property type="entry name" value="Glyco_hydro_beta-prop_sf"/>
</dbReference>
<dbReference type="RefSeq" id="WP_344421122.1">
    <property type="nucleotide sequence ID" value="NZ_BAAANN010000016.1"/>
</dbReference>
<accession>A0ABP5CMI5</accession>
<dbReference type="PANTHER" id="PTHR34106">
    <property type="entry name" value="GLYCOSIDASE"/>
    <property type="match status" value="1"/>
</dbReference>
<keyword evidence="4" id="KW-0378">Hydrolase</keyword>
<keyword evidence="2" id="KW-0808">Transferase</keyword>
<organism evidence="4 5">
    <name type="scientific">Amycolatopsis minnesotensis</name>
    <dbReference type="NCBI Taxonomy" id="337894"/>
    <lineage>
        <taxon>Bacteria</taxon>
        <taxon>Bacillati</taxon>
        <taxon>Actinomycetota</taxon>
        <taxon>Actinomycetes</taxon>
        <taxon>Pseudonocardiales</taxon>
        <taxon>Pseudonocardiaceae</taxon>
        <taxon>Amycolatopsis</taxon>
    </lineage>
</organism>
<dbReference type="Proteomes" id="UP001501116">
    <property type="component" value="Unassembled WGS sequence"/>
</dbReference>
<sequence length="496" mass="52711">MIGETPDLVSRHSTVFRPESARVVTKLFVPGEESPKTKSRASALVRRVLALPENAVTAALTRVLADFSGRHQDFASVLERNGAIMSHRLVDPGSLGSQRKLLLGACFTHEYAVEAAALCNPSLVPHHRQDGLAPGETRVVLSLRGIGEGHLSSIGFATGVLGLGPSATWDPRTGPLSTGEHRPGSWHRAWLRAALTHDGCDNEIAATVTATLPEYFGQRDLDRELAALDSRLLGRAGAGGTVSRIRELVTASYTVRFPARTSLAQRVLWPGCAPESHGMEDARFVRFTDGAEWTGYRATYTAYNGSTVAPRLLESADLTSFTACSLTGPAARNKGMALFPRPVGGRQLALCRGDGETTSLAASPDGRYWSDEVPLRGPTADWELLQVGNCGSPLETAEGWLVLTHGVGPMRTYAIGALLLDRTDPARVVAALPAPLLVPDDGERNGYVPNVVYSCGGLINGGTLWIPYGCSDSRVALATVPVAALLARLREAGAAV</sequence>
<evidence type="ECO:0000256" key="1">
    <source>
        <dbReference type="ARBA" id="ARBA00022676"/>
    </source>
</evidence>
<reference evidence="5" key="1">
    <citation type="journal article" date="2019" name="Int. J. Syst. Evol. Microbiol.">
        <title>The Global Catalogue of Microorganisms (GCM) 10K type strain sequencing project: providing services to taxonomists for standard genome sequencing and annotation.</title>
        <authorList>
            <consortium name="The Broad Institute Genomics Platform"/>
            <consortium name="The Broad Institute Genome Sequencing Center for Infectious Disease"/>
            <person name="Wu L."/>
            <person name="Ma J."/>
        </authorList>
    </citation>
    <scope>NUCLEOTIDE SEQUENCE [LARGE SCALE GENOMIC DNA]</scope>
    <source>
        <strain evidence="5">JCM 14545</strain>
    </source>
</reference>
<evidence type="ECO:0000256" key="2">
    <source>
        <dbReference type="ARBA" id="ARBA00022679"/>
    </source>
</evidence>
<evidence type="ECO:0000256" key="3">
    <source>
        <dbReference type="ARBA" id="ARBA00024356"/>
    </source>
</evidence>
<proteinExistence type="inferred from homology"/>
<comment type="similarity">
    <text evidence="3">Belongs to the glycosyl hydrolase 130 family.</text>
</comment>
<dbReference type="CDD" id="cd18613">
    <property type="entry name" value="GH130"/>
    <property type="match status" value="1"/>
</dbReference>
<dbReference type="PANTHER" id="PTHR34106:SF4">
    <property type="entry name" value="BLL5143 PROTEIN"/>
    <property type="match status" value="1"/>
</dbReference>